<dbReference type="Proteomes" id="UP000030170">
    <property type="component" value="Unassembled WGS sequence"/>
</dbReference>
<reference evidence="4 5" key="1">
    <citation type="journal article" date="2014" name="Mol. Ecol.">
        <title>Evolution of Synechococcus.</title>
        <authorList>
            <person name="Dvorak P."/>
            <person name="Casamatta D."/>
            <person name="Hasler P."/>
            <person name="Poulickova A."/>
            <person name="Ondrej V."/>
            <person name="Sanges R."/>
        </authorList>
    </citation>
    <scope>NUCLEOTIDE SEQUENCE [LARGE SCALE GENOMIC DNA]</scope>
    <source>
        <strain evidence="4 5">CAUP A 1101</strain>
    </source>
</reference>
<dbReference type="OrthoDB" id="554080at2"/>
<dbReference type="Gene3D" id="2.40.128.20">
    <property type="match status" value="1"/>
</dbReference>
<dbReference type="EMBL" id="JJML01000007">
    <property type="protein sequence ID" value="KGF73547.1"/>
    <property type="molecule type" value="Genomic_DNA"/>
</dbReference>
<dbReference type="STRING" id="1497020.DO97_18825"/>
<sequence>MSLSFFELSAGRWFSQRTSHHLAFKQQEGGKSNLTIEVLAKDHPEVVKLCQHYEVDPTQALCGARVSWDGTMEWDEEKHAGSTVLVPVADSLQALEGQLLREMGYAEKAPVAGRYLINQEELILITEYETMYSKERLWFESPNVRLRHSILKRFGGFSMASFCSEIRMGVTQPKANTPEAADATNSG</sequence>
<gene>
    <name evidence="3" type="primary">cpcS</name>
    <name evidence="4" type="ORF">DO97_18825</name>
</gene>
<evidence type="ECO:0000256" key="2">
    <source>
        <dbReference type="ARBA" id="ARBA00023239"/>
    </source>
</evidence>
<evidence type="ECO:0000313" key="5">
    <source>
        <dbReference type="Proteomes" id="UP000030170"/>
    </source>
</evidence>
<dbReference type="InterPro" id="IPR012674">
    <property type="entry name" value="Calycin"/>
</dbReference>
<dbReference type="GO" id="GO:0016829">
    <property type="term" value="F:lyase activity"/>
    <property type="evidence" value="ECO:0007669"/>
    <property type="project" value="UniProtKB-KW"/>
</dbReference>
<evidence type="ECO:0000313" key="4">
    <source>
        <dbReference type="EMBL" id="KGF73547.1"/>
    </source>
</evidence>
<organism evidence="4 5">
    <name type="scientific">Neosynechococcus sphagnicola sy1</name>
    <dbReference type="NCBI Taxonomy" id="1497020"/>
    <lineage>
        <taxon>Bacteria</taxon>
        <taxon>Bacillati</taxon>
        <taxon>Cyanobacteriota</taxon>
        <taxon>Cyanophyceae</taxon>
        <taxon>Neosynechococcales</taxon>
        <taxon>Neosynechococcaceae</taxon>
        <taxon>Neosynechococcus</taxon>
    </lineage>
</organism>
<comment type="similarity">
    <text evidence="1 3">Belongs to the CpcS/CpeS biliprotein lyase family.</text>
</comment>
<evidence type="ECO:0000256" key="1">
    <source>
        <dbReference type="ARBA" id="ARBA00010681"/>
    </source>
</evidence>
<dbReference type="AlphaFoldDB" id="A0A098TNV1"/>
<dbReference type="GO" id="GO:0017006">
    <property type="term" value="P:protein-tetrapyrrole linkage"/>
    <property type="evidence" value="ECO:0007669"/>
    <property type="project" value="UniProtKB-UniRule"/>
</dbReference>
<keyword evidence="5" id="KW-1185">Reference proteome</keyword>
<name>A0A098TNV1_9CYAN</name>
<proteinExistence type="inferred from homology"/>
<comment type="caution">
    <text evidence="4">The sequence shown here is derived from an EMBL/GenBank/DDBJ whole genome shotgun (WGS) entry which is preliminary data.</text>
</comment>
<protein>
    <recommendedName>
        <fullName evidence="3">Chromophore lyase CpcS/CpeS</fullName>
        <ecNumber evidence="3">4.-.-.-</ecNumber>
    </recommendedName>
</protein>
<keyword evidence="2 3" id="KW-0456">Lyase</keyword>
<dbReference type="EC" id="4.-.-.-" evidence="3"/>
<evidence type="ECO:0000256" key="3">
    <source>
        <dbReference type="HAMAP-Rule" id="MF_01459"/>
    </source>
</evidence>
<dbReference type="InterPro" id="IPR018536">
    <property type="entry name" value="CpcS/CpeS"/>
</dbReference>
<comment type="function">
    <text evidence="3">Covalently attaches a chromophore to Cys residue(s) of phycobiliproteins.</text>
</comment>
<dbReference type="HAMAP" id="MF_01459">
    <property type="entry name" value="Chrphore_lyase_CpxS"/>
    <property type="match status" value="1"/>
</dbReference>
<dbReference type="CDD" id="cd16339">
    <property type="entry name" value="CpcS"/>
    <property type="match status" value="1"/>
</dbReference>
<dbReference type="Pfam" id="PF09367">
    <property type="entry name" value="CpeS"/>
    <property type="match status" value="1"/>
</dbReference>
<accession>A0A098TNV1</accession>